<dbReference type="Pfam" id="PF02148">
    <property type="entry name" value="zf-UBP"/>
    <property type="match status" value="1"/>
</dbReference>
<dbReference type="Proteomes" id="UP000827284">
    <property type="component" value="Unassembled WGS sequence"/>
</dbReference>
<keyword evidence="10 12" id="KW-0862">Zinc</keyword>
<comment type="caution">
    <text evidence="19">The sequence shown here is derived from an EMBL/GenBank/DDBJ whole genome shotgun (WGS) entry which is preliminary data.</text>
</comment>
<evidence type="ECO:0000256" key="2">
    <source>
        <dbReference type="ARBA" id="ARBA00009085"/>
    </source>
</evidence>
<evidence type="ECO:0000256" key="14">
    <source>
        <dbReference type="RuleBase" id="RU366025"/>
    </source>
</evidence>
<evidence type="ECO:0000256" key="13">
    <source>
        <dbReference type="PROSITE-ProRule" id="PRU00502"/>
    </source>
</evidence>
<dbReference type="PANTHER" id="PTHR24006">
    <property type="entry name" value="UBIQUITIN CARBOXYL-TERMINAL HYDROLASE"/>
    <property type="match status" value="1"/>
</dbReference>
<dbReference type="AlphaFoldDB" id="A0A9P3LWV2"/>
<dbReference type="InterPro" id="IPR001394">
    <property type="entry name" value="Peptidase_C19_UCH"/>
</dbReference>
<dbReference type="PROSITE" id="PS00973">
    <property type="entry name" value="USP_2"/>
    <property type="match status" value="1"/>
</dbReference>
<dbReference type="PROSITE" id="PS50030">
    <property type="entry name" value="UBA"/>
    <property type="match status" value="2"/>
</dbReference>
<keyword evidence="4 12" id="KW-0479">Metal-binding</keyword>
<evidence type="ECO:0000256" key="12">
    <source>
        <dbReference type="PIRSR" id="PIRSR016308-3"/>
    </source>
</evidence>
<proteinExistence type="inferred from homology"/>
<evidence type="ECO:0000256" key="7">
    <source>
        <dbReference type="ARBA" id="ARBA00022786"/>
    </source>
</evidence>
<dbReference type="SUPFAM" id="SSF57850">
    <property type="entry name" value="RING/U-box"/>
    <property type="match status" value="2"/>
</dbReference>
<protein>
    <recommendedName>
        <fullName evidence="14">Ubiquitin carboxyl-terminal hydrolase</fullName>
        <ecNumber evidence="14">3.4.19.12</ecNumber>
    </recommendedName>
</protein>
<dbReference type="EMBL" id="BQFW01000008">
    <property type="protein sequence ID" value="GJJ73462.1"/>
    <property type="molecule type" value="Genomic_DNA"/>
</dbReference>
<evidence type="ECO:0000256" key="6">
    <source>
        <dbReference type="ARBA" id="ARBA00022771"/>
    </source>
</evidence>
<dbReference type="GO" id="GO:0005829">
    <property type="term" value="C:cytosol"/>
    <property type="evidence" value="ECO:0007669"/>
    <property type="project" value="TreeGrafter"/>
</dbReference>
<feature type="binding site" evidence="12">
    <location>
        <position position="199"/>
    </location>
    <ligand>
        <name>Zn(2+)</name>
        <dbReference type="ChEBI" id="CHEBI:29105"/>
    </ligand>
</feature>
<dbReference type="InterPro" id="IPR038765">
    <property type="entry name" value="Papain-like_cys_pep_sf"/>
</dbReference>
<dbReference type="PROSITE" id="PS50271">
    <property type="entry name" value="ZF_UBP"/>
    <property type="match status" value="2"/>
</dbReference>
<organism evidence="19 20">
    <name type="scientific">Entomortierella parvispora</name>
    <dbReference type="NCBI Taxonomy" id="205924"/>
    <lineage>
        <taxon>Eukaryota</taxon>
        <taxon>Fungi</taxon>
        <taxon>Fungi incertae sedis</taxon>
        <taxon>Mucoromycota</taxon>
        <taxon>Mortierellomycotina</taxon>
        <taxon>Mortierellomycetes</taxon>
        <taxon>Mortierellales</taxon>
        <taxon>Mortierellaceae</taxon>
        <taxon>Entomortierella</taxon>
    </lineage>
</organism>
<dbReference type="InterPro" id="IPR050164">
    <property type="entry name" value="Peptidase_C19"/>
</dbReference>
<dbReference type="CDD" id="cd14386">
    <property type="entry name" value="UBA2_UBP5"/>
    <property type="match status" value="1"/>
</dbReference>
<dbReference type="OrthoDB" id="361536at2759"/>
<sequence>MAACPHISNVRLTVPAPTAKIYKDECTLCYDSPDNETGLDVCLSCFNGGCTDDDRLHAYKHYNKSGHPLALNIKRVKIPKAARDVEEPPQKISKIAIVPENDLDNYEYFTQVKCYECGGVEVDKNVGQIPQVVDAIMAALSASRQSEIKAWEEEIVSCDHIRNLQQDAEKVVSAENAHCGSCELGENLWLCLVCGNLGCGRQQFGGTGGNGHGLAHFDATGHGVACKLGTITPEGTADIYCYHCNEERSDDQLGVHLARFGIKVESQQKSIKSLTELSLEQNQNFNFNMFTEDGKSFEPLFGPGYTGFKNLGNSCYMASVLQSAFDLPAFITKYYPADEEHISTCSQEPGNCLHCQLTKVADGLLSGRYALPVVSESGEVQGQDGIAPGMFKALIGRGHPEFSTMRQQDSFEFFQHLIKTVSQNNRATGADTTKTFEFSNEQRLQCNKCKKVRYSHDTTTALSIAVPAKKKANVEGDDEEYESVSLKQCLDTYVAEEFLPYKCPSCQEDTTATKTNRFATFPEVLVLNMRRFQYQNWVPRKLSVPIVFPEGQIDLEEYRGRGQQPGEESLPEDAPAASASQGPTFDETALEQLQMMGFPLIRCQKALLATNNQGSEVAMDWLIQHMEDPDIDAPLVVAGGADTSANPEQIAQLADMGFTDKQARKALKETGGNMERAVEWLFSHMDTPMDDDEDATAAPSASAGAGALAGDVTKQGHYLLASFISHKGPSVHCGHYVSHIKKGDQWVLYNDNKVVADPKPPVGDAYMYFFKRQ</sequence>
<dbReference type="Pfam" id="PF00627">
    <property type="entry name" value="UBA"/>
    <property type="match status" value="2"/>
</dbReference>
<dbReference type="Gene3D" id="1.10.8.10">
    <property type="entry name" value="DNA helicase RuvA subunit, C-terminal domain"/>
    <property type="match status" value="2"/>
</dbReference>
<evidence type="ECO:0000256" key="5">
    <source>
        <dbReference type="ARBA" id="ARBA00022737"/>
    </source>
</evidence>
<evidence type="ECO:0000256" key="3">
    <source>
        <dbReference type="ARBA" id="ARBA00022670"/>
    </source>
</evidence>
<dbReference type="SMART" id="SM00165">
    <property type="entry name" value="UBA"/>
    <property type="match status" value="2"/>
</dbReference>
<gene>
    <name evidence="19" type="ORF">EMPS_05820</name>
</gene>
<dbReference type="SMART" id="SM00290">
    <property type="entry name" value="ZnF_UBP"/>
    <property type="match status" value="2"/>
</dbReference>
<keyword evidence="20" id="KW-1185">Reference proteome</keyword>
<dbReference type="GO" id="GO:0004843">
    <property type="term" value="F:cysteine-type deubiquitinase activity"/>
    <property type="evidence" value="ECO:0007669"/>
    <property type="project" value="UniProtKB-UniRule"/>
</dbReference>
<keyword evidence="3 14" id="KW-0645">Protease</keyword>
<feature type="binding site" evidence="12">
    <location>
        <position position="212"/>
    </location>
    <ligand>
        <name>Zn(2+)</name>
        <dbReference type="ChEBI" id="CHEBI:29105"/>
    </ligand>
</feature>
<dbReference type="InterPro" id="IPR018200">
    <property type="entry name" value="USP_CS"/>
</dbReference>
<evidence type="ECO:0000259" key="17">
    <source>
        <dbReference type="PROSITE" id="PS50235"/>
    </source>
</evidence>
<dbReference type="PIRSF" id="PIRSF016308">
    <property type="entry name" value="UBP"/>
    <property type="match status" value="1"/>
</dbReference>
<evidence type="ECO:0000256" key="11">
    <source>
        <dbReference type="PIRSR" id="PIRSR016308-1"/>
    </source>
</evidence>
<dbReference type="PROSITE" id="PS00972">
    <property type="entry name" value="USP_1"/>
    <property type="match status" value="1"/>
</dbReference>
<dbReference type="CDD" id="cd14385">
    <property type="entry name" value="UBA1_spUBP14_like"/>
    <property type="match status" value="1"/>
</dbReference>
<dbReference type="Pfam" id="PF17807">
    <property type="entry name" value="zf-UBP_var"/>
    <property type="match status" value="1"/>
</dbReference>
<dbReference type="InterPro" id="IPR028889">
    <property type="entry name" value="USP"/>
</dbReference>
<evidence type="ECO:0000259" key="16">
    <source>
        <dbReference type="PROSITE" id="PS50030"/>
    </source>
</evidence>
<evidence type="ECO:0000256" key="10">
    <source>
        <dbReference type="ARBA" id="ARBA00022833"/>
    </source>
</evidence>
<dbReference type="GO" id="GO:0016579">
    <property type="term" value="P:protein deubiquitination"/>
    <property type="evidence" value="ECO:0007669"/>
    <property type="project" value="InterPro"/>
</dbReference>
<feature type="active site" description="Nucleophile" evidence="11">
    <location>
        <position position="315"/>
    </location>
</feature>
<dbReference type="InterPro" id="IPR016652">
    <property type="entry name" value="Ubiquitinyl_hydrolase"/>
</dbReference>
<comment type="similarity">
    <text evidence="2 14">Belongs to the peptidase C19 family.</text>
</comment>
<feature type="domain" description="UBA" evidence="16">
    <location>
        <begin position="584"/>
        <end position="625"/>
    </location>
</feature>
<reference evidence="19" key="1">
    <citation type="submission" date="2021-11" db="EMBL/GenBank/DDBJ databases">
        <authorList>
            <person name="Herlambang A."/>
            <person name="Guo Y."/>
            <person name="Takashima Y."/>
            <person name="Nishizawa T."/>
        </authorList>
    </citation>
    <scope>NUCLEOTIDE SEQUENCE</scope>
    <source>
        <strain evidence="19">E1425</strain>
    </source>
</reference>
<dbReference type="InterPro" id="IPR009060">
    <property type="entry name" value="UBA-like_sf"/>
</dbReference>
<keyword evidence="8 14" id="KW-0378">Hydrolase</keyword>
<dbReference type="FunFam" id="3.30.40.10:FF:000396">
    <property type="entry name" value="Ubiquitin carboxyl-terminal hydrolase"/>
    <property type="match status" value="1"/>
</dbReference>
<dbReference type="InterPro" id="IPR001607">
    <property type="entry name" value="Znf_UBP"/>
</dbReference>
<evidence type="ECO:0000259" key="18">
    <source>
        <dbReference type="PROSITE" id="PS50271"/>
    </source>
</evidence>
<evidence type="ECO:0000313" key="20">
    <source>
        <dbReference type="Proteomes" id="UP000827284"/>
    </source>
</evidence>
<dbReference type="FunFam" id="3.30.40.10:FF:000587">
    <property type="entry name" value="Ubiquitin carboxyl-terminal hydrolase"/>
    <property type="match status" value="1"/>
</dbReference>
<dbReference type="SUPFAM" id="SSF54001">
    <property type="entry name" value="Cysteine proteinases"/>
    <property type="match status" value="1"/>
</dbReference>
<dbReference type="PANTHER" id="PTHR24006:SF664">
    <property type="entry name" value="UBIQUITIN CARBOXYL-TERMINAL HYDROLASE"/>
    <property type="match status" value="1"/>
</dbReference>
<feature type="domain" description="UBA" evidence="16">
    <location>
        <begin position="644"/>
        <end position="684"/>
    </location>
</feature>
<dbReference type="FunFam" id="1.10.8.10:FF:000103">
    <property type="entry name" value="Ubiquitin carboxyl-terminal hydrolase"/>
    <property type="match status" value="1"/>
</dbReference>
<dbReference type="Gene3D" id="3.30.40.10">
    <property type="entry name" value="Zinc/RING finger domain, C3HC4 (zinc finger)"/>
    <property type="match status" value="2"/>
</dbReference>
<keyword evidence="9 14" id="KW-0788">Thiol protease</keyword>
<dbReference type="InterPro" id="IPR041432">
    <property type="entry name" value="UBP13_Znf-UBP_var"/>
</dbReference>
<feature type="binding site" evidence="12">
    <location>
        <position position="182"/>
    </location>
    <ligand>
        <name>Zn(2+)</name>
        <dbReference type="ChEBI" id="CHEBI:29105"/>
    </ligand>
</feature>
<accession>A0A9P3LWV2</accession>
<dbReference type="CDD" id="cd02658">
    <property type="entry name" value="Peptidase_C19B"/>
    <property type="match status" value="1"/>
</dbReference>
<evidence type="ECO:0000313" key="19">
    <source>
        <dbReference type="EMBL" id="GJJ73462.1"/>
    </source>
</evidence>
<dbReference type="GO" id="GO:0008270">
    <property type="term" value="F:zinc ion binding"/>
    <property type="evidence" value="ECO:0007669"/>
    <property type="project" value="UniProtKB-KW"/>
</dbReference>
<dbReference type="InterPro" id="IPR015940">
    <property type="entry name" value="UBA"/>
</dbReference>
<comment type="catalytic activity">
    <reaction evidence="1 14">
        <text>Thiol-dependent hydrolysis of ester, thioester, amide, peptide and isopeptide bonds formed by the C-terminal Gly of ubiquitin (a 76-residue protein attached to proteins as an intracellular targeting signal).</text>
        <dbReference type="EC" id="3.4.19.12"/>
    </reaction>
</comment>
<feature type="domain" description="UBP-type" evidence="18">
    <location>
        <begin position="2"/>
        <end position="114"/>
    </location>
</feature>
<reference evidence="19" key="2">
    <citation type="journal article" date="2022" name="Microbiol. Resour. Announc.">
        <title>Whole-Genome Sequence of Entomortierella parvispora E1425, a Mucoromycotan Fungus Associated with Burkholderiaceae-Related Endosymbiotic Bacteria.</title>
        <authorList>
            <person name="Herlambang A."/>
            <person name="Guo Y."/>
            <person name="Takashima Y."/>
            <person name="Narisawa K."/>
            <person name="Ohta H."/>
            <person name="Nishizawa T."/>
        </authorList>
    </citation>
    <scope>NUCLEOTIDE SEQUENCE</scope>
    <source>
        <strain evidence="19">E1425</strain>
    </source>
</reference>
<dbReference type="SUPFAM" id="SSF46934">
    <property type="entry name" value="UBA-like"/>
    <property type="match status" value="1"/>
</dbReference>
<dbReference type="Pfam" id="PF00443">
    <property type="entry name" value="UCH"/>
    <property type="match status" value="1"/>
</dbReference>
<dbReference type="PROSITE" id="PS50235">
    <property type="entry name" value="USP_3"/>
    <property type="match status" value="1"/>
</dbReference>
<feature type="domain" description="USP" evidence="17">
    <location>
        <begin position="306"/>
        <end position="773"/>
    </location>
</feature>
<evidence type="ECO:0000256" key="4">
    <source>
        <dbReference type="ARBA" id="ARBA00022723"/>
    </source>
</evidence>
<feature type="region of interest" description="Disordered" evidence="15">
    <location>
        <begin position="560"/>
        <end position="583"/>
    </location>
</feature>
<evidence type="ECO:0000256" key="1">
    <source>
        <dbReference type="ARBA" id="ARBA00000707"/>
    </source>
</evidence>
<evidence type="ECO:0000256" key="9">
    <source>
        <dbReference type="ARBA" id="ARBA00022807"/>
    </source>
</evidence>
<name>A0A9P3LWV2_9FUNG</name>
<evidence type="ECO:0000256" key="8">
    <source>
        <dbReference type="ARBA" id="ARBA00022801"/>
    </source>
</evidence>
<dbReference type="EC" id="3.4.19.12" evidence="14"/>
<dbReference type="InterPro" id="IPR013083">
    <property type="entry name" value="Znf_RING/FYVE/PHD"/>
</dbReference>
<keyword evidence="5" id="KW-0677">Repeat</keyword>
<keyword evidence="7 14" id="KW-0833">Ubl conjugation pathway</keyword>
<evidence type="ECO:0000256" key="15">
    <source>
        <dbReference type="SAM" id="MobiDB-lite"/>
    </source>
</evidence>
<dbReference type="FunFam" id="1.10.8.10:FF:000086">
    <property type="entry name" value="Ubiquitin carboxyl-terminal hydrolase"/>
    <property type="match status" value="1"/>
</dbReference>
<keyword evidence="6 13" id="KW-0863">Zinc-finger</keyword>
<feature type="active site" description="Proton acceptor" evidence="11">
    <location>
        <position position="735"/>
    </location>
</feature>
<feature type="domain" description="UBP-type" evidence="18">
    <location>
        <begin position="156"/>
        <end position="264"/>
    </location>
</feature>
<dbReference type="GO" id="GO:0005634">
    <property type="term" value="C:nucleus"/>
    <property type="evidence" value="ECO:0007669"/>
    <property type="project" value="TreeGrafter"/>
</dbReference>
<dbReference type="GO" id="GO:0006508">
    <property type="term" value="P:proteolysis"/>
    <property type="evidence" value="ECO:0007669"/>
    <property type="project" value="UniProtKB-KW"/>
</dbReference>
<dbReference type="Gene3D" id="3.90.70.10">
    <property type="entry name" value="Cysteine proteinases"/>
    <property type="match status" value="1"/>
</dbReference>